<dbReference type="RefSeq" id="XP_028884618.1">
    <property type="nucleotide sequence ID" value="XM_029024215.1"/>
</dbReference>
<evidence type="ECO:0000259" key="8">
    <source>
        <dbReference type="Pfam" id="PF04095"/>
    </source>
</evidence>
<accession>A0A1X0P0W2</accession>
<dbReference type="Proteomes" id="UP000192257">
    <property type="component" value="Unassembled WGS sequence"/>
</dbReference>
<dbReference type="EMBL" id="NBCO01000008">
    <property type="protein sequence ID" value="ORC90552.1"/>
    <property type="molecule type" value="Genomic_DNA"/>
</dbReference>
<evidence type="ECO:0000256" key="3">
    <source>
        <dbReference type="ARBA" id="ARBA00013236"/>
    </source>
</evidence>
<comment type="caution">
    <text evidence="10">The sequence shown here is derived from an EMBL/GenBank/DDBJ whole genome shotgun (WGS) entry which is preliminary data.</text>
</comment>
<dbReference type="InterPro" id="IPR041525">
    <property type="entry name" value="N/Namide_PRibTrfase"/>
</dbReference>
<dbReference type="SUPFAM" id="SSF54675">
    <property type="entry name" value="Nicotinate/Quinolinate PRTase N-terminal domain-like"/>
    <property type="match status" value="1"/>
</dbReference>
<keyword evidence="5" id="KW-0436">Ligase</keyword>
<dbReference type="Pfam" id="PF17767">
    <property type="entry name" value="NAPRTase_N"/>
    <property type="match status" value="1"/>
</dbReference>
<dbReference type="UniPathway" id="UPA00253">
    <property type="reaction ID" value="UER00457"/>
</dbReference>
<evidence type="ECO:0000259" key="9">
    <source>
        <dbReference type="Pfam" id="PF17767"/>
    </source>
</evidence>
<dbReference type="GeneID" id="39983995"/>
<dbReference type="SUPFAM" id="SSF51690">
    <property type="entry name" value="Nicotinate/Quinolinate PRTase C-terminal domain-like"/>
    <property type="match status" value="1"/>
</dbReference>
<dbReference type="PIRSF" id="PIRSF000484">
    <property type="entry name" value="NAPRT"/>
    <property type="match status" value="1"/>
</dbReference>
<dbReference type="OrthoDB" id="193380at2759"/>
<comment type="similarity">
    <text evidence="2">Belongs to the NAPRTase family.</text>
</comment>
<dbReference type="PANTHER" id="PTHR11098">
    <property type="entry name" value="NICOTINATE PHOSPHORIBOSYLTRANSFERASE"/>
    <property type="match status" value="1"/>
</dbReference>
<dbReference type="HAMAP" id="MF_00570">
    <property type="entry name" value="NAPRTase"/>
    <property type="match status" value="1"/>
</dbReference>
<dbReference type="VEuPathDB" id="TriTrypDB:TM35_000083500"/>
<dbReference type="NCBIfam" id="NF003704">
    <property type="entry name" value="PRK05321.1"/>
    <property type="match status" value="1"/>
</dbReference>
<dbReference type="InterPro" id="IPR040727">
    <property type="entry name" value="NAPRTase_N"/>
</dbReference>
<reference evidence="10 11" key="1">
    <citation type="submission" date="2017-03" db="EMBL/GenBank/DDBJ databases">
        <title>An alternative strategy for trypanosome survival in the mammalian bloodstream revealed through genome and transcriptome analysis of the ubiquitous bovine parasite Trypanosoma (Megatrypanum) theileri.</title>
        <authorList>
            <person name="Kelly S."/>
            <person name="Ivens A."/>
            <person name="Mott A."/>
            <person name="O'Neill E."/>
            <person name="Emms D."/>
            <person name="Macleod O."/>
            <person name="Voorheis P."/>
            <person name="Matthews J."/>
            <person name="Matthews K."/>
            <person name="Carrington M."/>
        </authorList>
    </citation>
    <scope>NUCLEOTIDE SEQUENCE [LARGE SCALE GENOMIC DNA]</scope>
    <source>
        <strain evidence="10">Edinburgh</strain>
    </source>
</reference>
<evidence type="ECO:0000256" key="6">
    <source>
        <dbReference type="ARBA" id="ARBA00022642"/>
    </source>
</evidence>
<sequence>MTVEVKPIITSILDTDAYKLHMQQAVFHMYPSVKGSFEFYCRNKDDHLGNIADAVKKQVELMQYISLTDEEYEYLSSKRYLRKDYLNWLRQYRFNPQQVTIRALPIATNTTNGNKSGDSHNNNNNETNLSISIEGPWVETILWEVPLLAIVSEVTHRLRTPHIGVTEAISHLNNKLDNFFANTPEETIETFRVSDFGTRRRYSFEVQEAVVKTLQSHPKFGSYFCGTSNYLLAMKYHLQAVGTQAHEWFQAHQQLTPVLRDSQRVALTQWLVEYPQDLHIALTDCISMDIFLKDFSKDLADAYNGLRHDSGDPFEWGRKAITHYQHLGIDTKSKTLVFSDSLDLEKAATLHRTFANKIQVLCGIGTQLTCSIPGVRPLNIVIKMTGCEGKPVAKISDAPGKSMVHDCSFVSELQRVFGLPTVSCAAAGKSEAIHGA</sequence>
<proteinExistence type="inferred from homology"/>
<dbReference type="GO" id="GO:0034355">
    <property type="term" value="P:NAD+ biosynthetic process via the salvage pathway"/>
    <property type="evidence" value="ECO:0007669"/>
    <property type="project" value="TreeGrafter"/>
</dbReference>
<comment type="catalytic activity">
    <reaction evidence="7">
        <text>5-phospho-alpha-D-ribose 1-diphosphate + nicotinate + ATP + H2O = nicotinate beta-D-ribonucleotide + ADP + phosphate + diphosphate</text>
        <dbReference type="Rhea" id="RHEA:36163"/>
        <dbReference type="ChEBI" id="CHEBI:15377"/>
        <dbReference type="ChEBI" id="CHEBI:30616"/>
        <dbReference type="ChEBI" id="CHEBI:32544"/>
        <dbReference type="ChEBI" id="CHEBI:33019"/>
        <dbReference type="ChEBI" id="CHEBI:43474"/>
        <dbReference type="ChEBI" id="CHEBI:57502"/>
        <dbReference type="ChEBI" id="CHEBI:58017"/>
        <dbReference type="ChEBI" id="CHEBI:456216"/>
        <dbReference type="EC" id="6.3.4.21"/>
    </reaction>
</comment>
<dbReference type="EC" id="6.3.4.21" evidence="3"/>
<feature type="domain" description="Nicotinate phosphoribosyltransferase N-terminal" evidence="9">
    <location>
        <begin position="13"/>
        <end position="152"/>
    </location>
</feature>
<keyword evidence="11" id="KW-1185">Reference proteome</keyword>
<dbReference type="PANTHER" id="PTHR11098:SF1">
    <property type="entry name" value="NICOTINATE PHOSPHORIBOSYLTRANSFERASE"/>
    <property type="match status" value="1"/>
</dbReference>
<dbReference type="InterPro" id="IPR036068">
    <property type="entry name" value="Nicotinate_pribotase-like_C"/>
</dbReference>
<evidence type="ECO:0000256" key="1">
    <source>
        <dbReference type="ARBA" id="ARBA00004952"/>
    </source>
</evidence>
<dbReference type="GO" id="GO:0004516">
    <property type="term" value="F:nicotinate phosphoribosyltransferase activity"/>
    <property type="evidence" value="ECO:0007669"/>
    <property type="project" value="UniProtKB-EC"/>
</dbReference>
<keyword evidence="4" id="KW-0597">Phosphoprotein</keyword>
<keyword evidence="10" id="KW-0328">Glycosyltransferase</keyword>
<evidence type="ECO:0000256" key="7">
    <source>
        <dbReference type="ARBA" id="ARBA00048668"/>
    </source>
</evidence>
<dbReference type="InterPro" id="IPR006406">
    <property type="entry name" value="Nic_PRibTrfase"/>
</dbReference>
<dbReference type="AlphaFoldDB" id="A0A1X0P0W2"/>
<keyword evidence="6" id="KW-0662">Pyridine nucleotide biosynthesis</keyword>
<evidence type="ECO:0000313" key="11">
    <source>
        <dbReference type="Proteomes" id="UP000192257"/>
    </source>
</evidence>
<dbReference type="GO" id="GO:0005829">
    <property type="term" value="C:cytosol"/>
    <property type="evidence" value="ECO:0007669"/>
    <property type="project" value="TreeGrafter"/>
</dbReference>
<evidence type="ECO:0000256" key="2">
    <source>
        <dbReference type="ARBA" id="ARBA00010897"/>
    </source>
</evidence>
<feature type="domain" description="Nicotinate/nicotinamide phosphoribosyltransferase" evidence="8">
    <location>
        <begin position="191"/>
        <end position="420"/>
    </location>
</feature>
<dbReference type="NCBIfam" id="TIGR01514">
    <property type="entry name" value="NAPRTase"/>
    <property type="match status" value="1"/>
</dbReference>
<dbReference type="STRING" id="67003.A0A1X0P0W2"/>
<dbReference type="InterPro" id="IPR007229">
    <property type="entry name" value="Nic_PRibTrfase-Fam"/>
</dbReference>
<protein>
    <recommendedName>
        <fullName evidence="3">nicotinate phosphoribosyltransferase</fullName>
        <ecNumber evidence="3">6.3.4.21</ecNumber>
    </recommendedName>
</protein>
<keyword evidence="10" id="KW-0808">Transferase</keyword>
<name>A0A1X0P0W2_9TRYP</name>
<comment type="pathway">
    <text evidence="1">Cofactor biosynthesis; NAD(+) biosynthesis; nicotinate D-ribonucleotide from nicotinate: step 1/1.</text>
</comment>
<evidence type="ECO:0000313" key="10">
    <source>
        <dbReference type="EMBL" id="ORC90552.1"/>
    </source>
</evidence>
<evidence type="ECO:0000256" key="5">
    <source>
        <dbReference type="ARBA" id="ARBA00022598"/>
    </source>
</evidence>
<dbReference type="Pfam" id="PF04095">
    <property type="entry name" value="NAPRTase"/>
    <property type="match status" value="1"/>
</dbReference>
<gene>
    <name evidence="10" type="ORF">TM35_000083500</name>
</gene>
<organism evidence="10 11">
    <name type="scientific">Trypanosoma theileri</name>
    <dbReference type="NCBI Taxonomy" id="67003"/>
    <lineage>
        <taxon>Eukaryota</taxon>
        <taxon>Discoba</taxon>
        <taxon>Euglenozoa</taxon>
        <taxon>Kinetoplastea</taxon>
        <taxon>Metakinetoplastina</taxon>
        <taxon>Trypanosomatida</taxon>
        <taxon>Trypanosomatidae</taxon>
        <taxon>Trypanosoma</taxon>
    </lineage>
</organism>
<dbReference type="Gene3D" id="3.20.140.10">
    <property type="entry name" value="nicotinate phosphoribosyltransferase"/>
    <property type="match status" value="1"/>
</dbReference>
<dbReference type="GO" id="GO:0016757">
    <property type="term" value="F:glycosyltransferase activity"/>
    <property type="evidence" value="ECO:0007669"/>
    <property type="project" value="UniProtKB-KW"/>
</dbReference>
<dbReference type="CDD" id="cd01401">
    <property type="entry name" value="PncB_like"/>
    <property type="match status" value="1"/>
</dbReference>
<evidence type="ECO:0000256" key="4">
    <source>
        <dbReference type="ARBA" id="ARBA00022553"/>
    </source>
</evidence>